<reference evidence="8 9" key="1">
    <citation type="submission" date="2018-10" db="EMBL/GenBank/DDBJ databases">
        <title>Genomic Encyclopedia of Archaeal and Bacterial Type Strains, Phase II (KMG-II): from individual species to whole genera.</title>
        <authorList>
            <person name="Goeker M."/>
        </authorList>
    </citation>
    <scope>NUCLEOTIDE SEQUENCE [LARGE SCALE GENOMIC DNA]</scope>
    <source>
        <strain evidence="8 9">RP-AC37</strain>
    </source>
</reference>
<dbReference type="Pfam" id="PF04542">
    <property type="entry name" value="Sigma70_r2"/>
    <property type="match status" value="1"/>
</dbReference>
<gene>
    <name evidence="8" type="ORF">CLV35_1630</name>
</gene>
<dbReference type="InterPro" id="IPR036388">
    <property type="entry name" value="WH-like_DNA-bd_sf"/>
</dbReference>
<evidence type="ECO:0000256" key="4">
    <source>
        <dbReference type="ARBA" id="ARBA00023125"/>
    </source>
</evidence>
<dbReference type="Proteomes" id="UP000281955">
    <property type="component" value="Unassembled WGS sequence"/>
</dbReference>
<dbReference type="Gene3D" id="1.10.10.10">
    <property type="entry name" value="Winged helix-like DNA-binding domain superfamily/Winged helix DNA-binding domain"/>
    <property type="match status" value="1"/>
</dbReference>
<dbReference type="InterPro" id="IPR013325">
    <property type="entry name" value="RNA_pol_sigma_r2"/>
</dbReference>
<evidence type="ECO:0000256" key="1">
    <source>
        <dbReference type="ARBA" id="ARBA00010641"/>
    </source>
</evidence>
<dbReference type="PANTHER" id="PTHR43133:SF50">
    <property type="entry name" value="ECF RNA POLYMERASE SIGMA FACTOR SIGM"/>
    <property type="match status" value="1"/>
</dbReference>
<keyword evidence="9" id="KW-1185">Reference proteome</keyword>
<dbReference type="NCBIfam" id="TIGR02937">
    <property type="entry name" value="sigma70-ECF"/>
    <property type="match status" value="1"/>
</dbReference>
<dbReference type="Pfam" id="PF08281">
    <property type="entry name" value="Sigma70_r4_2"/>
    <property type="match status" value="1"/>
</dbReference>
<dbReference type="InParanoid" id="A0A420XSX7"/>
<evidence type="ECO:0000313" key="8">
    <source>
        <dbReference type="EMBL" id="RKS77927.1"/>
    </source>
</evidence>
<keyword evidence="5" id="KW-0804">Transcription</keyword>
<comment type="caution">
    <text evidence="8">The sequence shown here is derived from an EMBL/GenBank/DDBJ whole genome shotgun (WGS) entry which is preliminary data.</text>
</comment>
<dbReference type="InterPro" id="IPR014284">
    <property type="entry name" value="RNA_pol_sigma-70_dom"/>
</dbReference>
<dbReference type="Gene3D" id="1.10.1740.10">
    <property type="match status" value="1"/>
</dbReference>
<dbReference type="InterPro" id="IPR013324">
    <property type="entry name" value="RNA_pol_sigma_r3/r4-like"/>
</dbReference>
<dbReference type="CDD" id="cd06171">
    <property type="entry name" value="Sigma70_r4"/>
    <property type="match status" value="1"/>
</dbReference>
<dbReference type="AlphaFoldDB" id="A0A420XSX7"/>
<dbReference type="InterPro" id="IPR007627">
    <property type="entry name" value="RNA_pol_sigma70_r2"/>
</dbReference>
<dbReference type="GO" id="GO:0003677">
    <property type="term" value="F:DNA binding"/>
    <property type="evidence" value="ECO:0007669"/>
    <property type="project" value="UniProtKB-KW"/>
</dbReference>
<evidence type="ECO:0000259" key="7">
    <source>
        <dbReference type="Pfam" id="PF08281"/>
    </source>
</evidence>
<organism evidence="8 9">
    <name type="scientific">Motilibacter peucedani</name>
    <dbReference type="NCBI Taxonomy" id="598650"/>
    <lineage>
        <taxon>Bacteria</taxon>
        <taxon>Bacillati</taxon>
        <taxon>Actinomycetota</taxon>
        <taxon>Actinomycetes</taxon>
        <taxon>Motilibacterales</taxon>
        <taxon>Motilibacteraceae</taxon>
        <taxon>Motilibacter</taxon>
    </lineage>
</organism>
<accession>A0A420XSX7</accession>
<feature type="domain" description="RNA polymerase sigma factor 70 region 4 type 2" evidence="7">
    <location>
        <begin position="98"/>
        <end position="150"/>
    </location>
</feature>
<feature type="domain" description="RNA polymerase sigma-70 region 2" evidence="6">
    <location>
        <begin position="9"/>
        <end position="75"/>
    </location>
</feature>
<dbReference type="InterPro" id="IPR013249">
    <property type="entry name" value="RNA_pol_sigma70_r4_t2"/>
</dbReference>
<keyword evidence="4" id="KW-0238">DNA-binding</keyword>
<proteinExistence type="inferred from homology"/>
<dbReference type="SUPFAM" id="SSF88659">
    <property type="entry name" value="Sigma3 and sigma4 domains of RNA polymerase sigma factors"/>
    <property type="match status" value="1"/>
</dbReference>
<dbReference type="EMBL" id="RBWV01000010">
    <property type="protein sequence ID" value="RKS77927.1"/>
    <property type="molecule type" value="Genomic_DNA"/>
</dbReference>
<evidence type="ECO:0000256" key="2">
    <source>
        <dbReference type="ARBA" id="ARBA00023015"/>
    </source>
</evidence>
<dbReference type="InterPro" id="IPR039425">
    <property type="entry name" value="RNA_pol_sigma-70-like"/>
</dbReference>
<evidence type="ECO:0000259" key="6">
    <source>
        <dbReference type="Pfam" id="PF04542"/>
    </source>
</evidence>
<dbReference type="RefSeq" id="WP_121192905.1">
    <property type="nucleotide sequence ID" value="NZ_RBWV01000010.1"/>
</dbReference>
<dbReference type="PANTHER" id="PTHR43133">
    <property type="entry name" value="RNA POLYMERASE ECF-TYPE SIGMA FACTO"/>
    <property type="match status" value="1"/>
</dbReference>
<keyword evidence="2" id="KW-0805">Transcription regulation</keyword>
<dbReference type="OrthoDB" id="5243336at2"/>
<sequence length="165" mass="18561">MQEKDFEELYAACAPRLVRAVYAVTGDLGDSQDVVNEAFACAWSRRRSFGEVDSPEAWLRTVAMRLAVSRWRRARTGALAWRRHGPPDPVPELSPDSVALVRALRALPEAQRVAVVLHYFYDLPLERIAAETSTTPSSVKSRLFRARASLEHLLTDPVEETTDVR</sequence>
<dbReference type="GO" id="GO:0006352">
    <property type="term" value="P:DNA-templated transcription initiation"/>
    <property type="evidence" value="ECO:0007669"/>
    <property type="project" value="InterPro"/>
</dbReference>
<evidence type="ECO:0000313" key="9">
    <source>
        <dbReference type="Proteomes" id="UP000281955"/>
    </source>
</evidence>
<name>A0A420XSX7_9ACTN</name>
<keyword evidence="3" id="KW-0731">Sigma factor</keyword>
<evidence type="ECO:0000256" key="5">
    <source>
        <dbReference type="ARBA" id="ARBA00023163"/>
    </source>
</evidence>
<dbReference type="SUPFAM" id="SSF88946">
    <property type="entry name" value="Sigma2 domain of RNA polymerase sigma factors"/>
    <property type="match status" value="1"/>
</dbReference>
<protein>
    <submittedName>
        <fullName evidence="8">RNA polymerase sigma-70 factor (ECF subfamily)</fullName>
    </submittedName>
</protein>
<comment type="similarity">
    <text evidence="1">Belongs to the sigma-70 factor family. ECF subfamily.</text>
</comment>
<evidence type="ECO:0000256" key="3">
    <source>
        <dbReference type="ARBA" id="ARBA00023082"/>
    </source>
</evidence>
<dbReference type="GO" id="GO:0016987">
    <property type="term" value="F:sigma factor activity"/>
    <property type="evidence" value="ECO:0007669"/>
    <property type="project" value="UniProtKB-KW"/>
</dbReference>